<dbReference type="AlphaFoldDB" id="A0A8H7ZZR8"/>
<dbReference type="EMBL" id="JAEFCI010002095">
    <property type="protein sequence ID" value="KAG5462464.1"/>
    <property type="molecule type" value="Genomic_DNA"/>
</dbReference>
<name>A0A8H7ZZR8_9FUNG</name>
<sequence>MISKEVAEYIPGNFLSPFVLDYQLIRPESRSSASWNDLRLMRLRRSKLSFAADGRWMASPLVKAAASSGSDAISARSADAANLRAKSEVGYCSGIYHLKRESAGEALKETETTGIIELRLLFGLQTVRLREAGRARTGTWSSYAGTRPAVFERIKAEVDCRAPEFIEKLAEVVAVPR</sequence>
<organism evidence="1 2">
    <name type="scientific">Olpidium bornovanus</name>
    <dbReference type="NCBI Taxonomy" id="278681"/>
    <lineage>
        <taxon>Eukaryota</taxon>
        <taxon>Fungi</taxon>
        <taxon>Fungi incertae sedis</taxon>
        <taxon>Olpidiomycota</taxon>
        <taxon>Olpidiomycotina</taxon>
        <taxon>Olpidiomycetes</taxon>
        <taxon>Olpidiales</taxon>
        <taxon>Olpidiaceae</taxon>
        <taxon>Olpidium</taxon>
    </lineage>
</organism>
<proteinExistence type="predicted"/>
<evidence type="ECO:0000313" key="2">
    <source>
        <dbReference type="Proteomes" id="UP000673691"/>
    </source>
</evidence>
<dbReference type="Proteomes" id="UP000673691">
    <property type="component" value="Unassembled WGS sequence"/>
</dbReference>
<comment type="caution">
    <text evidence="1">The sequence shown here is derived from an EMBL/GenBank/DDBJ whole genome shotgun (WGS) entry which is preliminary data.</text>
</comment>
<protein>
    <submittedName>
        <fullName evidence="1">Uncharacterized protein</fullName>
    </submittedName>
</protein>
<gene>
    <name evidence="1" type="ORF">BJ554DRAFT_5017</name>
</gene>
<accession>A0A8H7ZZR8</accession>
<reference evidence="1 2" key="1">
    <citation type="journal article" name="Sci. Rep.">
        <title>Genome-scale phylogenetic analyses confirm Olpidium as the closest living zoosporic fungus to the non-flagellated, terrestrial fungi.</title>
        <authorList>
            <person name="Chang Y."/>
            <person name="Rochon D."/>
            <person name="Sekimoto S."/>
            <person name="Wang Y."/>
            <person name="Chovatia M."/>
            <person name="Sandor L."/>
            <person name="Salamov A."/>
            <person name="Grigoriev I.V."/>
            <person name="Stajich J.E."/>
            <person name="Spatafora J.W."/>
        </authorList>
    </citation>
    <scope>NUCLEOTIDE SEQUENCE [LARGE SCALE GENOMIC DNA]</scope>
    <source>
        <strain evidence="1">S191</strain>
    </source>
</reference>
<keyword evidence="2" id="KW-1185">Reference proteome</keyword>
<evidence type="ECO:0000313" key="1">
    <source>
        <dbReference type="EMBL" id="KAG5462464.1"/>
    </source>
</evidence>